<dbReference type="CDD" id="cd08414">
    <property type="entry name" value="PBP2_LTTR_aromatics_like"/>
    <property type="match status" value="1"/>
</dbReference>
<feature type="domain" description="HTH lysR-type" evidence="5">
    <location>
        <begin position="1"/>
        <end position="58"/>
    </location>
</feature>
<keyword evidence="4" id="KW-0804">Transcription</keyword>
<dbReference type="InterPro" id="IPR036390">
    <property type="entry name" value="WH_DNA-bd_sf"/>
</dbReference>
<keyword evidence="2" id="KW-0805">Transcription regulation</keyword>
<evidence type="ECO:0000259" key="5">
    <source>
        <dbReference type="PROSITE" id="PS50931"/>
    </source>
</evidence>
<sequence>MNLRHLRCFIAVAEELHFGRAARRLHIEQSPLSRTIRQMEADLGVPLLNRLPRSVRLTPAGQVFLEEARRVLLAFDQAQTKARAAANQRNTLRIALSGDMGQARLSALLALCREEAPQVGIRILETPLAQLVTGLRNDLYDAGFALAGEMDAGIVAMPVWRDPLVVALPARHPLLAFEEVPLEEVASYPLVLCDPQVCEGCSRQRERLLRTVDAQPTVAEYVKTHSLMLALVAAGYGVGFSSAAHLAGCHQADVVVRSLADETASLTTYLLRPEGEIMEPLRQFIDRVERVGRPQGTDQRPM</sequence>
<dbReference type="PANTHER" id="PTHR30346:SF0">
    <property type="entry name" value="HCA OPERON TRANSCRIPTIONAL ACTIVATOR HCAR"/>
    <property type="match status" value="1"/>
</dbReference>
<comment type="caution">
    <text evidence="6">The sequence shown here is derived from an EMBL/GenBank/DDBJ whole genome shotgun (WGS) entry which is preliminary data.</text>
</comment>
<dbReference type="InterPro" id="IPR000847">
    <property type="entry name" value="LysR_HTH_N"/>
</dbReference>
<gene>
    <name evidence="6" type="primary">hcaR_3</name>
    <name evidence="6" type="ORF">LMG7053_00816</name>
</gene>
<evidence type="ECO:0000256" key="3">
    <source>
        <dbReference type="ARBA" id="ARBA00023125"/>
    </source>
</evidence>
<dbReference type="PROSITE" id="PS50931">
    <property type="entry name" value="HTH_LYSR"/>
    <property type="match status" value="1"/>
</dbReference>
<organism evidence="6 7">
    <name type="scientific">Achromobacter ruhlandii</name>
    <dbReference type="NCBI Taxonomy" id="72557"/>
    <lineage>
        <taxon>Bacteria</taxon>
        <taxon>Pseudomonadati</taxon>
        <taxon>Pseudomonadota</taxon>
        <taxon>Betaproteobacteria</taxon>
        <taxon>Burkholderiales</taxon>
        <taxon>Alcaligenaceae</taxon>
        <taxon>Achromobacter</taxon>
    </lineage>
</organism>
<dbReference type="InterPro" id="IPR036388">
    <property type="entry name" value="WH-like_DNA-bd_sf"/>
</dbReference>
<protein>
    <submittedName>
        <fullName evidence="6">Hca operon transcriptional activator HcaR</fullName>
    </submittedName>
</protein>
<evidence type="ECO:0000313" key="6">
    <source>
        <dbReference type="EMBL" id="CAB3940831.1"/>
    </source>
</evidence>
<name>A0ABM8LQ32_9BURK</name>
<accession>A0ABM8LQ32</accession>
<evidence type="ECO:0000313" key="7">
    <source>
        <dbReference type="Proteomes" id="UP000494161"/>
    </source>
</evidence>
<proteinExistence type="inferred from homology"/>
<dbReference type="SUPFAM" id="SSF53850">
    <property type="entry name" value="Periplasmic binding protein-like II"/>
    <property type="match status" value="1"/>
</dbReference>
<evidence type="ECO:0000256" key="2">
    <source>
        <dbReference type="ARBA" id="ARBA00023015"/>
    </source>
</evidence>
<dbReference type="Proteomes" id="UP000494161">
    <property type="component" value="Unassembled WGS sequence"/>
</dbReference>
<dbReference type="Pfam" id="PF03466">
    <property type="entry name" value="LysR_substrate"/>
    <property type="match status" value="1"/>
</dbReference>
<dbReference type="Pfam" id="PF00126">
    <property type="entry name" value="HTH_1"/>
    <property type="match status" value="1"/>
</dbReference>
<keyword evidence="3" id="KW-0238">DNA-binding</keyword>
<keyword evidence="7" id="KW-1185">Reference proteome</keyword>
<dbReference type="InterPro" id="IPR005119">
    <property type="entry name" value="LysR_subst-bd"/>
</dbReference>
<dbReference type="Gene3D" id="1.10.10.10">
    <property type="entry name" value="Winged helix-like DNA-binding domain superfamily/Winged helix DNA-binding domain"/>
    <property type="match status" value="1"/>
</dbReference>
<comment type="similarity">
    <text evidence="1">Belongs to the LysR transcriptional regulatory family.</text>
</comment>
<evidence type="ECO:0000256" key="1">
    <source>
        <dbReference type="ARBA" id="ARBA00009437"/>
    </source>
</evidence>
<dbReference type="SUPFAM" id="SSF46785">
    <property type="entry name" value="Winged helix' DNA-binding domain"/>
    <property type="match status" value="1"/>
</dbReference>
<dbReference type="PRINTS" id="PR00039">
    <property type="entry name" value="HTHLYSR"/>
</dbReference>
<dbReference type="EMBL" id="CADILJ010000004">
    <property type="protein sequence ID" value="CAB3940831.1"/>
    <property type="molecule type" value="Genomic_DNA"/>
</dbReference>
<dbReference type="PANTHER" id="PTHR30346">
    <property type="entry name" value="TRANSCRIPTIONAL DUAL REGULATOR HCAR-RELATED"/>
    <property type="match status" value="1"/>
</dbReference>
<dbReference type="GeneID" id="55562621"/>
<reference evidence="6 7" key="1">
    <citation type="submission" date="2020-04" db="EMBL/GenBank/DDBJ databases">
        <authorList>
            <person name="De Canck E."/>
        </authorList>
    </citation>
    <scope>NUCLEOTIDE SEQUENCE [LARGE SCALE GENOMIC DNA]</scope>
    <source>
        <strain evidence="6 7">LMG 7053</strain>
    </source>
</reference>
<dbReference type="RefSeq" id="WP_083036892.1">
    <property type="nucleotide sequence ID" value="NZ_CADILJ010000004.1"/>
</dbReference>
<dbReference type="Gene3D" id="3.40.190.290">
    <property type="match status" value="1"/>
</dbReference>
<evidence type="ECO:0000256" key="4">
    <source>
        <dbReference type="ARBA" id="ARBA00023163"/>
    </source>
</evidence>